<sequence length="416" mass="47102">MKFVYTIGIYIATFILWIAQFFSKKMKKFVSGRSNVFDTLQKNIQASDTSIWFHCASLGEFEQGLPIMEALKKEAPNYKIIVSFFSPSGYEIRKNAAIADVVVYLPMDTPDNAKRFIKIAHPTMAIFIKYEFWPNYLFELQKQGIASFLISGLFRKEQLFFKSYGGFMRKALKTFNHILVQNEASERLLHSIGLPNVTVSGDTRFDRVSQQIEQNNELDFVSEFKNDALCVVCGSTWPEDEAVLLQYINNAPKNVKFIVAPHKLDSSKIETFRKNIQKKTILYSDRLKADLKDFEVFIIDTIGLLTKIYAYADIAYVGGAMGNTGLHNILEPATFGVPIVIGKNYSLFPEAVRLQHLAGLFTVRTPNECSEIFTKLATDTNFRNKTGMIAEHFVNKNTGATKKTISVIKAHALLPS</sequence>
<feature type="domain" description="3-deoxy-D-manno-octulosonic-acid transferase N-terminal" evidence="9">
    <location>
        <begin position="45"/>
        <end position="206"/>
    </location>
</feature>
<comment type="function">
    <text evidence="8">Involved in lipopolysaccharide (LPS) biosynthesis. Catalyzes the transfer of 3-deoxy-D-manno-octulosonate (Kdo) residue(s) from CMP-Kdo to lipid IV(A), the tetraacyldisaccharide-1,4'-bisphosphate precursor of lipid A.</text>
</comment>
<comment type="catalytic activity">
    <reaction evidence="6 8">
        <text>lipid IVA (E. coli) + CMP-3-deoxy-beta-D-manno-octulosonate = alpha-Kdo-(2-&gt;6)-lipid IVA (E. coli) + CMP + H(+)</text>
        <dbReference type="Rhea" id="RHEA:28066"/>
        <dbReference type="ChEBI" id="CHEBI:15378"/>
        <dbReference type="ChEBI" id="CHEBI:58603"/>
        <dbReference type="ChEBI" id="CHEBI:60364"/>
        <dbReference type="ChEBI" id="CHEBI:60377"/>
        <dbReference type="ChEBI" id="CHEBI:85987"/>
        <dbReference type="EC" id="2.4.99.12"/>
    </reaction>
</comment>
<keyword evidence="8" id="KW-1003">Cell membrane</keyword>
<dbReference type="InterPro" id="IPR007507">
    <property type="entry name" value="Glycos_transf_N"/>
</dbReference>
<dbReference type="OrthoDB" id="9789797at2"/>
<evidence type="ECO:0000313" key="10">
    <source>
        <dbReference type="EMBL" id="OAB75968.1"/>
    </source>
</evidence>
<dbReference type="GO" id="GO:0005886">
    <property type="term" value="C:plasma membrane"/>
    <property type="evidence" value="ECO:0007669"/>
    <property type="project" value="UniProtKB-SubCell"/>
</dbReference>
<proteinExistence type="inferred from homology"/>
<reference evidence="10 11" key="1">
    <citation type="submission" date="2016-02" db="EMBL/GenBank/DDBJ databases">
        <title>Ulvibacter sp. LPB0005, isolated from Thais luteostoma.</title>
        <authorList>
            <person name="Shin S.-K."/>
            <person name="Yi H."/>
        </authorList>
    </citation>
    <scope>NUCLEOTIDE SEQUENCE [LARGE SCALE GENOMIC DNA]</scope>
    <source>
        <strain evidence="10 11">LPB0005</strain>
    </source>
</reference>
<comment type="pathway">
    <text evidence="1 8">Bacterial outer membrane biogenesis; LPS core biosynthesis.</text>
</comment>
<dbReference type="GO" id="GO:0009245">
    <property type="term" value="P:lipid A biosynthetic process"/>
    <property type="evidence" value="ECO:0007669"/>
    <property type="project" value="TreeGrafter"/>
</dbReference>
<dbReference type="EMBL" id="LRXL01000052">
    <property type="protein sequence ID" value="OAB75968.1"/>
    <property type="molecule type" value="Genomic_DNA"/>
</dbReference>
<dbReference type="InterPro" id="IPR038107">
    <property type="entry name" value="Glycos_transf_N_sf"/>
</dbReference>
<evidence type="ECO:0000256" key="2">
    <source>
        <dbReference type="ARBA" id="ARBA00012621"/>
    </source>
</evidence>
<evidence type="ECO:0000259" key="9">
    <source>
        <dbReference type="Pfam" id="PF04413"/>
    </source>
</evidence>
<feature type="active site" description="Proton acceptor" evidence="7">
    <location>
        <position position="60"/>
    </location>
</feature>
<evidence type="ECO:0000256" key="7">
    <source>
        <dbReference type="PIRSR" id="PIRSR639901-1"/>
    </source>
</evidence>
<evidence type="ECO:0000256" key="1">
    <source>
        <dbReference type="ARBA" id="ARBA00004713"/>
    </source>
</evidence>
<dbReference type="GO" id="GO:0043842">
    <property type="term" value="F:Kdo transferase activity"/>
    <property type="evidence" value="ECO:0007669"/>
    <property type="project" value="UniProtKB-EC"/>
</dbReference>
<organism evidence="10 11">
    <name type="scientific">Cochleicola gelatinilyticus</name>
    <dbReference type="NCBI Taxonomy" id="1763537"/>
    <lineage>
        <taxon>Bacteria</taxon>
        <taxon>Pseudomonadati</taxon>
        <taxon>Bacteroidota</taxon>
        <taxon>Flavobacteriia</taxon>
        <taxon>Flavobacteriales</taxon>
        <taxon>Flavobacteriaceae</taxon>
        <taxon>Cochleicola</taxon>
    </lineage>
</organism>
<evidence type="ECO:0000256" key="5">
    <source>
        <dbReference type="ARBA" id="ARBA00031445"/>
    </source>
</evidence>
<dbReference type="PANTHER" id="PTHR42755:SF1">
    <property type="entry name" value="3-DEOXY-D-MANNO-OCTULOSONIC ACID TRANSFERASE, MITOCHONDRIAL-RELATED"/>
    <property type="match status" value="1"/>
</dbReference>
<comment type="subcellular location">
    <subcellularLocation>
        <location evidence="8">Cell membrane</location>
    </subcellularLocation>
</comment>
<dbReference type="Gene3D" id="3.40.50.2000">
    <property type="entry name" value="Glycogen Phosphorylase B"/>
    <property type="match status" value="1"/>
</dbReference>
<keyword evidence="8" id="KW-0448">Lipopolysaccharide biosynthesis</keyword>
<dbReference type="InterPro" id="IPR039901">
    <property type="entry name" value="Kdotransferase"/>
</dbReference>
<dbReference type="SUPFAM" id="SSF53756">
    <property type="entry name" value="UDP-Glycosyltransferase/glycogen phosphorylase"/>
    <property type="match status" value="1"/>
</dbReference>
<dbReference type="EC" id="2.4.99.12" evidence="2 8"/>
<dbReference type="UniPathway" id="UPA00958"/>
<keyword evidence="11" id="KW-1185">Reference proteome</keyword>
<dbReference type="RefSeq" id="WP_068593225.1">
    <property type="nucleotide sequence ID" value="NZ_LRXL01000052.1"/>
</dbReference>
<dbReference type="AlphaFoldDB" id="A0A167EXB3"/>
<accession>A0A167EXB3</accession>
<name>A0A167EXB3_9FLAO</name>
<comment type="similarity">
    <text evidence="8">Belongs to the glycosyltransferase group 1 family.</text>
</comment>
<gene>
    <name evidence="10" type="ORF">ULVI_12945</name>
</gene>
<keyword evidence="8" id="KW-0812">Transmembrane</keyword>
<evidence type="ECO:0000256" key="8">
    <source>
        <dbReference type="RuleBase" id="RU365103"/>
    </source>
</evidence>
<dbReference type="PANTHER" id="PTHR42755">
    <property type="entry name" value="3-DEOXY-MANNO-OCTULOSONATE CYTIDYLYLTRANSFERASE"/>
    <property type="match status" value="1"/>
</dbReference>
<feature type="transmembrane region" description="Helical" evidence="8">
    <location>
        <begin position="6"/>
        <end position="23"/>
    </location>
</feature>
<evidence type="ECO:0000256" key="3">
    <source>
        <dbReference type="ARBA" id="ARBA00019077"/>
    </source>
</evidence>
<dbReference type="Proteomes" id="UP000077013">
    <property type="component" value="Unassembled WGS sequence"/>
</dbReference>
<evidence type="ECO:0000256" key="6">
    <source>
        <dbReference type="ARBA" id="ARBA00049183"/>
    </source>
</evidence>
<keyword evidence="4 8" id="KW-0808">Transferase</keyword>
<evidence type="ECO:0000256" key="4">
    <source>
        <dbReference type="ARBA" id="ARBA00022679"/>
    </source>
</evidence>
<dbReference type="Pfam" id="PF04413">
    <property type="entry name" value="Glycos_transf_N"/>
    <property type="match status" value="1"/>
</dbReference>
<evidence type="ECO:0000313" key="11">
    <source>
        <dbReference type="Proteomes" id="UP000077013"/>
    </source>
</evidence>
<dbReference type="GO" id="GO:0009244">
    <property type="term" value="P:lipopolysaccharide core region biosynthetic process"/>
    <property type="evidence" value="ECO:0007669"/>
    <property type="project" value="UniProtKB-UniRule"/>
</dbReference>
<keyword evidence="8" id="KW-1133">Transmembrane helix</keyword>
<protein>
    <recommendedName>
        <fullName evidence="3 8">3-deoxy-D-manno-octulosonic acid transferase</fullName>
        <shortName evidence="8">Kdo transferase</shortName>
        <ecNumber evidence="2 8">2.4.99.12</ecNumber>
    </recommendedName>
    <alternativeName>
        <fullName evidence="5 8">Lipid IV(A) 3-deoxy-D-manno-octulosonic acid transferase</fullName>
    </alternativeName>
</protein>
<dbReference type="Gene3D" id="3.40.50.11720">
    <property type="entry name" value="3-Deoxy-D-manno-octulosonic-acid transferase, N-terminal domain"/>
    <property type="match status" value="1"/>
</dbReference>
<comment type="caution">
    <text evidence="10">The sequence shown here is derived from an EMBL/GenBank/DDBJ whole genome shotgun (WGS) entry which is preliminary data.</text>
</comment>
<keyword evidence="8" id="KW-0472">Membrane</keyword>
<dbReference type="STRING" id="1763537.ULVI_12945"/>